<dbReference type="InterPro" id="IPR036249">
    <property type="entry name" value="Thioredoxin-like_sf"/>
</dbReference>
<dbReference type="RefSeq" id="WP_215240882.1">
    <property type="nucleotide sequence ID" value="NZ_CAJRAF010000002.1"/>
</dbReference>
<dbReference type="EC" id="1.8.1.8" evidence="4"/>
<accession>A0A916JI75</accession>
<organism evidence="4 5">
    <name type="scientific">Dyadobacter helix</name>
    <dbReference type="NCBI Taxonomy" id="2822344"/>
    <lineage>
        <taxon>Bacteria</taxon>
        <taxon>Pseudomonadati</taxon>
        <taxon>Bacteroidota</taxon>
        <taxon>Cytophagia</taxon>
        <taxon>Cytophagales</taxon>
        <taxon>Spirosomataceae</taxon>
        <taxon>Dyadobacter</taxon>
    </lineage>
</organism>
<dbReference type="PROSITE" id="PS51352">
    <property type="entry name" value="THIOREDOXIN_2"/>
    <property type="match status" value="1"/>
</dbReference>
<dbReference type="Gene3D" id="3.40.30.10">
    <property type="entry name" value="Glutaredoxin"/>
    <property type="match status" value="1"/>
</dbReference>
<evidence type="ECO:0000313" key="4">
    <source>
        <dbReference type="EMBL" id="CAG5009497.1"/>
    </source>
</evidence>
<feature type="domain" description="Thioredoxin" evidence="3">
    <location>
        <begin position="9"/>
        <end position="150"/>
    </location>
</feature>
<dbReference type="PANTHER" id="PTHR15337:SF11">
    <property type="entry name" value="THIOREDOXIN DOMAIN-CONTAINING PROTEIN"/>
    <property type="match status" value="1"/>
</dbReference>
<feature type="signal peptide" evidence="2">
    <location>
        <begin position="1"/>
        <end position="20"/>
    </location>
</feature>
<keyword evidence="5" id="KW-1185">Reference proteome</keyword>
<dbReference type="InterPro" id="IPR051099">
    <property type="entry name" value="AGR/TXD"/>
</dbReference>
<gene>
    <name evidence="4" type="primary">dsbD_1</name>
    <name evidence="4" type="ORF">DYBT9275_04512</name>
</gene>
<evidence type="ECO:0000256" key="2">
    <source>
        <dbReference type="SAM" id="SignalP"/>
    </source>
</evidence>
<evidence type="ECO:0000259" key="3">
    <source>
        <dbReference type="PROSITE" id="PS51352"/>
    </source>
</evidence>
<keyword evidence="1 2" id="KW-0732">Signal</keyword>
<dbReference type="Proteomes" id="UP000680038">
    <property type="component" value="Unassembled WGS sequence"/>
</dbReference>
<sequence length="155" mass="17434">MKVFKKLILSFTLAAAVLSAAEAREEGKRKETKAEKGIQFTSGNWASILKKAKAEKKVIFFDAYTTWCGPCKMLQKNVFTRADVAEVFNKNFINVKFDMESGEGPMLAEKYPLQGYPTLFFIDPDGKLVKEVIGYQNPETLIKIAKKIPRQSSSI</sequence>
<feature type="chain" id="PRO_5037985198" evidence="2">
    <location>
        <begin position="21"/>
        <end position="155"/>
    </location>
</feature>
<protein>
    <submittedName>
        <fullName evidence="4">Thiol:disulfide interchange protein DsbD</fullName>
        <ecNumber evidence="4">1.8.1.8</ecNumber>
    </submittedName>
</protein>
<name>A0A916JI75_9BACT</name>
<dbReference type="AlphaFoldDB" id="A0A916JI75"/>
<keyword evidence="4" id="KW-0560">Oxidoreductase</keyword>
<evidence type="ECO:0000313" key="5">
    <source>
        <dbReference type="Proteomes" id="UP000680038"/>
    </source>
</evidence>
<dbReference type="InterPro" id="IPR013766">
    <property type="entry name" value="Thioredoxin_domain"/>
</dbReference>
<comment type="caution">
    <text evidence="4">The sequence shown here is derived from an EMBL/GenBank/DDBJ whole genome shotgun (WGS) entry which is preliminary data.</text>
</comment>
<dbReference type="EMBL" id="CAJRAF010000002">
    <property type="protein sequence ID" value="CAG5009497.1"/>
    <property type="molecule type" value="Genomic_DNA"/>
</dbReference>
<evidence type="ECO:0000256" key="1">
    <source>
        <dbReference type="ARBA" id="ARBA00022729"/>
    </source>
</evidence>
<reference evidence="4" key="1">
    <citation type="submission" date="2021-04" db="EMBL/GenBank/DDBJ databases">
        <authorList>
            <person name="Rodrigo-Torres L."/>
            <person name="Arahal R. D."/>
            <person name="Lucena T."/>
        </authorList>
    </citation>
    <scope>NUCLEOTIDE SEQUENCE</scope>
    <source>
        <strain evidence="4">CECT 9275</strain>
    </source>
</reference>
<proteinExistence type="predicted"/>
<dbReference type="Pfam" id="PF13899">
    <property type="entry name" value="Thioredoxin_7"/>
    <property type="match status" value="1"/>
</dbReference>
<dbReference type="SUPFAM" id="SSF52833">
    <property type="entry name" value="Thioredoxin-like"/>
    <property type="match status" value="1"/>
</dbReference>
<dbReference type="GO" id="GO:0047134">
    <property type="term" value="F:protein-disulfide reductase [NAD(P)H] activity"/>
    <property type="evidence" value="ECO:0007669"/>
    <property type="project" value="UniProtKB-EC"/>
</dbReference>
<dbReference type="PANTHER" id="PTHR15337">
    <property type="entry name" value="ANTERIOR GRADIENT PROTEIN-RELATED"/>
    <property type="match status" value="1"/>
</dbReference>